<comment type="catalytic activity">
    <reaction evidence="6">
        <text>2 a quinone + NADH + H(+) = 2 a 1,4-benzosemiquinone + NAD(+)</text>
        <dbReference type="Rhea" id="RHEA:65952"/>
        <dbReference type="ChEBI" id="CHEBI:15378"/>
        <dbReference type="ChEBI" id="CHEBI:57540"/>
        <dbReference type="ChEBI" id="CHEBI:57945"/>
        <dbReference type="ChEBI" id="CHEBI:132124"/>
        <dbReference type="ChEBI" id="CHEBI:134225"/>
    </reaction>
</comment>
<accession>A0A434AX93</accession>
<evidence type="ECO:0000256" key="4">
    <source>
        <dbReference type="ARBA" id="ARBA00023027"/>
    </source>
</evidence>
<evidence type="ECO:0000259" key="7">
    <source>
        <dbReference type="Pfam" id="PF02525"/>
    </source>
</evidence>
<dbReference type="AlphaFoldDB" id="A0A434AX93"/>
<feature type="binding site" evidence="6">
    <location>
        <begin position="103"/>
        <end position="106"/>
    </location>
    <ligand>
        <name>FMN</name>
        <dbReference type="ChEBI" id="CHEBI:58210"/>
    </ligand>
</feature>
<comment type="catalytic activity">
    <reaction evidence="5">
        <text>N,N-dimethyl-1,4-phenylenediamine + anthranilate + 2 NAD(+) = 2-(4-dimethylaminophenyl)diazenylbenzoate + 2 NADH + 2 H(+)</text>
        <dbReference type="Rhea" id="RHEA:55872"/>
        <dbReference type="ChEBI" id="CHEBI:15378"/>
        <dbReference type="ChEBI" id="CHEBI:15783"/>
        <dbReference type="ChEBI" id="CHEBI:16567"/>
        <dbReference type="ChEBI" id="CHEBI:57540"/>
        <dbReference type="ChEBI" id="CHEBI:57945"/>
        <dbReference type="ChEBI" id="CHEBI:71579"/>
        <dbReference type="EC" id="1.7.1.17"/>
    </reaction>
    <physiologicalReaction direction="right-to-left" evidence="5">
        <dbReference type="Rhea" id="RHEA:55874"/>
    </physiologicalReaction>
</comment>
<organism evidence="8 9">
    <name type="scientific">Ancylomarina longa</name>
    <dbReference type="NCBI Taxonomy" id="2487017"/>
    <lineage>
        <taxon>Bacteria</taxon>
        <taxon>Pseudomonadati</taxon>
        <taxon>Bacteroidota</taxon>
        <taxon>Bacteroidia</taxon>
        <taxon>Marinilabiliales</taxon>
        <taxon>Marinifilaceae</taxon>
        <taxon>Ancylomarina</taxon>
    </lineage>
</organism>
<dbReference type="Proteomes" id="UP000282985">
    <property type="component" value="Unassembled WGS sequence"/>
</dbReference>
<dbReference type="InterPro" id="IPR003680">
    <property type="entry name" value="Flavodoxin_fold"/>
</dbReference>
<evidence type="ECO:0000256" key="5">
    <source>
        <dbReference type="ARBA" id="ARBA00048542"/>
    </source>
</evidence>
<gene>
    <name evidence="6" type="primary">azoR</name>
    <name evidence="8" type="ORF">DLK05_04885</name>
</gene>
<dbReference type="Pfam" id="PF02525">
    <property type="entry name" value="Flavodoxin_2"/>
    <property type="match status" value="1"/>
</dbReference>
<dbReference type="GO" id="GO:0016652">
    <property type="term" value="F:oxidoreductase activity, acting on NAD(P)H as acceptor"/>
    <property type="evidence" value="ECO:0007669"/>
    <property type="project" value="UniProtKB-UniRule"/>
</dbReference>
<dbReference type="GO" id="GO:0009055">
    <property type="term" value="F:electron transfer activity"/>
    <property type="evidence" value="ECO:0007669"/>
    <property type="project" value="UniProtKB-UniRule"/>
</dbReference>
<evidence type="ECO:0000313" key="8">
    <source>
        <dbReference type="EMBL" id="RUT79156.1"/>
    </source>
</evidence>
<comment type="caution">
    <text evidence="6">Lacks conserved residue(s) required for the propagation of feature annotation.</text>
</comment>
<evidence type="ECO:0000256" key="1">
    <source>
        <dbReference type="ARBA" id="ARBA00022630"/>
    </source>
</evidence>
<dbReference type="EC" id="1.6.5.-" evidence="6"/>
<dbReference type="EMBL" id="RJJX01000004">
    <property type="protein sequence ID" value="RUT79156.1"/>
    <property type="molecule type" value="Genomic_DNA"/>
</dbReference>
<dbReference type="InterPro" id="IPR050104">
    <property type="entry name" value="FMN-dep_NADH:Q_OxRdtase_AzoR1"/>
</dbReference>
<keyword evidence="3 6" id="KW-0560">Oxidoreductase</keyword>
<comment type="function">
    <text evidence="6">Quinone reductase that provides resistance to thiol-specific stress caused by electrophilic quinones.</text>
</comment>
<dbReference type="GO" id="GO:0010181">
    <property type="term" value="F:FMN binding"/>
    <property type="evidence" value="ECO:0007669"/>
    <property type="project" value="UniProtKB-UniRule"/>
</dbReference>
<dbReference type="InterPro" id="IPR023048">
    <property type="entry name" value="NADH:quinone_OxRdtase_FMN_depd"/>
</dbReference>
<dbReference type="OrthoDB" id="9805013at2"/>
<dbReference type="PANTHER" id="PTHR43741:SF7">
    <property type="entry name" value="FMN-DEPENDENT NADH:QUINONE OXIDOREDUCTASE"/>
    <property type="match status" value="1"/>
</dbReference>
<comment type="function">
    <text evidence="6">Also exhibits azoreductase activity. Catalyzes the reductive cleavage of the azo bond in aromatic azo compounds to the corresponding amines.</text>
</comment>
<dbReference type="EC" id="1.7.1.17" evidence="6"/>
<evidence type="ECO:0000256" key="2">
    <source>
        <dbReference type="ARBA" id="ARBA00022643"/>
    </source>
</evidence>
<protein>
    <recommendedName>
        <fullName evidence="6">FMN dependent NADH:quinone oxidoreductase</fullName>
        <ecNumber evidence="6">1.6.5.-</ecNumber>
    </recommendedName>
    <alternativeName>
        <fullName evidence="6">Azo-dye reductase</fullName>
    </alternativeName>
    <alternativeName>
        <fullName evidence="6">FMN-dependent NADH-azo compound oxidoreductase</fullName>
    </alternativeName>
    <alternativeName>
        <fullName evidence="6">FMN-dependent NADH-azoreductase</fullName>
        <ecNumber evidence="6">1.7.1.17</ecNumber>
    </alternativeName>
</protein>
<evidence type="ECO:0000256" key="3">
    <source>
        <dbReference type="ARBA" id="ARBA00023002"/>
    </source>
</evidence>
<keyword evidence="2 6" id="KW-0288">FMN</keyword>
<dbReference type="Gene3D" id="3.40.50.360">
    <property type="match status" value="1"/>
</dbReference>
<evidence type="ECO:0000313" key="9">
    <source>
        <dbReference type="Proteomes" id="UP000282985"/>
    </source>
</evidence>
<dbReference type="HAMAP" id="MF_01216">
    <property type="entry name" value="Azoreductase_type1"/>
    <property type="match status" value="1"/>
</dbReference>
<proteinExistence type="inferred from homology"/>
<dbReference type="InterPro" id="IPR029039">
    <property type="entry name" value="Flavoprotein-like_sf"/>
</dbReference>
<dbReference type="RefSeq" id="WP_127342879.1">
    <property type="nucleotide sequence ID" value="NZ_RJJX01000004.1"/>
</dbReference>
<keyword evidence="9" id="KW-1185">Reference proteome</keyword>
<keyword evidence="1 6" id="KW-0285">Flavoprotein</keyword>
<dbReference type="GO" id="GO:0016655">
    <property type="term" value="F:oxidoreductase activity, acting on NAD(P)H, quinone or similar compound as acceptor"/>
    <property type="evidence" value="ECO:0007669"/>
    <property type="project" value="InterPro"/>
</dbReference>
<comment type="cofactor">
    <cofactor evidence="6">
        <name>FMN</name>
        <dbReference type="ChEBI" id="CHEBI:58210"/>
    </cofactor>
    <text evidence="6">Binds 1 FMN per subunit.</text>
</comment>
<feature type="domain" description="Flavodoxin-like fold" evidence="7">
    <location>
        <begin position="4"/>
        <end position="206"/>
    </location>
</feature>
<dbReference type="PANTHER" id="PTHR43741">
    <property type="entry name" value="FMN-DEPENDENT NADH-AZOREDUCTASE 1"/>
    <property type="match status" value="1"/>
</dbReference>
<keyword evidence="4 6" id="KW-0520">NAD</keyword>
<comment type="caution">
    <text evidence="8">The sequence shown here is derived from an EMBL/GenBank/DDBJ whole genome shotgun (WGS) entry which is preliminary data.</text>
</comment>
<comment type="similarity">
    <text evidence="6">Belongs to the azoreductase type 1 family.</text>
</comment>
<comment type="subunit">
    <text evidence="6">Homodimer.</text>
</comment>
<dbReference type="SUPFAM" id="SSF52218">
    <property type="entry name" value="Flavoproteins"/>
    <property type="match status" value="1"/>
</dbReference>
<reference evidence="8 9" key="1">
    <citation type="submission" date="2018-11" db="EMBL/GenBank/DDBJ databases">
        <title>Parancylomarina longa gen. nov., sp. nov., isolated from sediments of southern Okinawa.</title>
        <authorList>
            <person name="Fu T."/>
        </authorList>
    </citation>
    <scope>NUCLEOTIDE SEQUENCE [LARGE SCALE GENOMIC DNA]</scope>
    <source>
        <strain evidence="8 9">T3-2 S1-C</strain>
    </source>
</reference>
<evidence type="ECO:0000256" key="6">
    <source>
        <dbReference type="HAMAP-Rule" id="MF_01216"/>
    </source>
</evidence>
<name>A0A434AX93_9BACT</name>
<sequence>MSRKILYLNANPKTENESFGLQVGRSFLDAYKIKNVDHEIIELNLFDTEVPFLNASVFEAFGEIQNGASFEDLTEAQQIQLKKLNDLQEQFMDVDAYVIVNPMWNFSIPPVLKAYVDVILQVGKTFQYTEDGPKGLLKNKKALHIQASGGIYSNGDAKEFEFGHRYLKTVMAFIGIFDFELLPVEGIAMGQSEVSEILSLAQTKAKEIAGSF</sequence>